<evidence type="ECO:0000313" key="3">
    <source>
        <dbReference type="Proteomes" id="UP001178461"/>
    </source>
</evidence>
<sequence length="81" mass="8848">MYVCGEEEEESQIDDTSLGRRGDTNFQLKPKSSCGCSALSSFSDVCFPLKATPGSKQQSAFMVLRWPTAIQIPQKVSSQAI</sequence>
<feature type="region of interest" description="Disordered" evidence="1">
    <location>
        <begin position="1"/>
        <end position="21"/>
    </location>
</feature>
<proteinExistence type="predicted"/>
<dbReference type="EMBL" id="OX395129">
    <property type="protein sequence ID" value="CAI5771812.1"/>
    <property type="molecule type" value="Genomic_DNA"/>
</dbReference>
<gene>
    <name evidence="2" type="ORF">PODLI_1B011048</name>
</gene>
<accession>A0AA35K4W5</accession>
<name>A0AA35K4W5_9SAUR</name>
<evidence type="ECO:0000256" key="1">
    <source>
        <dbReference type="SAM" id="MobiDB-lite"/>
    </source>
</evidence>
<dbReference type="AlphaFoldDB" id="A0AA35K4W5"/>
<evidence type="ECO:0000313" key="2">
    <source>
        <dbReference type="EMBL" id="CAI5771812.1"/>
    </source>
</evidence>
<dbReference type="Proteomes" id="UP001178461">
    <property type="component" value="Chromosome 4"/>
</dbReference>
<organism evidence="2 3">
    <name type="scientific">Podarcis lilfordi</name>
    <name type="common">Lilford's wall lizard</name>
    <dbReference type="NCBI Taxonomy" id="74358"/>
    <lineage>
        <taxon>Eukaryota</taxon>
        <taxon>Metazoa</taxon>
        <taxon>Chordata</taxon>
        <taxon>Craniata</taxon>
        <taxon>Vertebrata</taxon>
        <taxon>Euteleostomi</taxon>
        <taxon>Lepidosauria</taxon>
        <taxon>Squamata</taxon>
        <taxon>Bifurcata</taxon>
        <taxon>Unidentata</taxon>
        <taxon>Episquamata</taxon>
        <taxon>Laterata</taxon>
        <taxon>Lacertibaenia</taxon>
        <taxon>Lacertidae</taxon>
        <taxon>Podarcis</taxon>
    </lineage>
</organism>
<keyword evidence="3" id="KW-1185">Reference proteome</keyword>
<reference evidence="2" key="1">
    <citation type="submission" date="2022-12" db="EMBL/GenBank/DDBJ databases">
        <authorList>
            <person name="Alioto T."/>
            <person name="Alioto T."/>
            <person name="Gomez Garrido J."/>
        </authorList>
    </citation>
    <scope>NUCLEOTIDE SEQUENCE</scope>
</reference>
<protein>
    <submittedName>
        <fullName evidence="2">Uncharacterized protein</fullName>
    </submittedName>
</protein>
<feature type="compositionally biased region" description="Acidic residues" evidence="1">
    <location>
        <begin position="1"/>
        <end position="13"/>
    </location>
</feature>